<evidence type="ECO:0000313" key="5">
    <source>
        <dbReference type="Proteomes" id="UP000321436"/>
    </source>
</evidence>
<gene>
    <name evidence="4" type="ORF">CCY01nite_34990</name>
</gene>
<comment type="caution">
    <text evidence="4">The sequence shown here is derived from an EMBL/GenBank/DDBJ whole genome shotgun (WGS) entry which is preliminary data.</text>
</comment>
<organism evidence="4 5">
    <name type="scientific">Chitinophaga cymbidii</name>
    <dbReference type="NCBI Taxonomy" id="1096750"/>
    <lineage>
        <taxon>Bacteria</taxon>
        <taxon>Pseudomonadati</taxon>
        <taxon>Bacteroidota</taxon>
        <taxon>Chitinophagia</taxon>
        <taxon>Chitinophagales</taxon>
        <taxon>Chitinophagaceae</taxon>
        <taxon>Chitinophaga</taxon>
    </lineage>
</organism>
<keyword evidence="5" id="KW-1185">Reference proteome</keyword>
<dbReference type="InterPro" id="IPR032527">
    <property type="entry name" value="DUF4959"/>
</dbReference>
<dbReference type="OrthoDB" id="621114at2"/>
<evidence type="ECO:0000259" key="3">
    <source>
        <dbReference type="Pfam" id="PF17166"/>
    </source>
</evidence>
<feature type="domain" description="DUF5126" evidence="3">
    <location>
        <begin position="132"/>
        <end position="234"/>
    </location>
</feature>
<proteinExistence type="predicted"/>
<dbReference type="InterPro" id="IPR032164">
    <property type="entry name" value="DUF5000"/>
</dbReference>
<sequence>MSFIDNHNVTTMRTQHILIFSILFLALGCKEEKLEPLSKGGNAPGVVTNVSVDNQNGRVVLSYDIPNDPELLYVKAVYEIRPGKQMESIATFYNTSVTLDGFGTTDEREVKLYSVSRSEVSSEPVTVKVKPLTPPVQSTFASLDFVGDFGGITVKFANPDSANMTIGVLTRDANGDAIPADMYYTSQKEGDFSVRGFDDSERWFGLYVRDRWLNYSDTVWKQVTPLFEEQLDKSLFRSMKLPSDANLFGSGPIANLWNDKVQGGSSSNNTWFRSANGSGIPHWITFDMGVTAKLSRFVEVPRGAFDELNLLYSAGDPQLYEIWGCTEYNPDGSFDGWTKLVDCEVVKVSGLPTGVNSNDDILRAQEGHQFKVPLDAPPVRYLRVKMLQTFGNADYCWMAELTFFGQKQ</sequence>
<dbReference type="EMBL" id="BKAU01000004">
    <property type="protein sequence ID" value="GEP97239.1"/>
    <property type="molecule type" value="Genomic_DNA"/>
</dbReference>
<evidence type="ECO:0000259" key="2">
    <source>
        <dbReference type="Pfam" id="PF16391"/>
    </source>
</evidence>
<reference evidence="4 5" key="1">
    <citation type="submission" date="2019-07" db="EMBL/GenBank/DDBJ databases">
        <title>Whole genome shotgun sequence of Chitinophaga cymbidii NBRC 109752.</title>
        <authorList>
            <person name="Hosoyama A."/>
            <person name="Uohara A."/>
            <person name="Ohji S."/>
            <person name="Ichikawa N."/>
        </authorList>
    </citation>
    <scope>NUCLEOTIDE SEQUENCE [LARGE SCALE GENOMIC DNA]</scope>
    <source>
        <strain evidence="4 5">NBRC 109752</strain>
    </source>
</reference>
<dbReference type="Pfam" id="PF16323">
    <property type="entry name" value="DUF4959"/>
    <property type="match status" value="1"/>
</dbReference>
<dbReference type="Pfam" id="PF16391">
    <property type="entry name" value="DUF5000"/>
    <property type="match status" value="1"/>
</dbReference>
<dbReference type="InterPro" id="IPR033431">
    <property type="entry name" value="DUF5126"/>
</dbReference>
<accession>A0A512RNI8</accession>
<feature type="domain" description="DUF4959" evidence="1">
    <location>
        <begin position="28"/>
        <end position="131"/>
    </location>
</feature>
<evidence type="ECO:0000259" key="1">
    <source>
        <dbReference type="Pfam" id="PF16323"/>
    </source>
</evidence>
<name>A0A512RNI8_9BACT</name>
<dbReference type="Pfam" id="PF17166">
    <property type="entry name" value="DUF5126"/>
    <property type="match status" value="1"/>
</dbReference>
<dbReference type="Proteomes" id="UP000321436">
    <property type="component" value="Unassembled WGS sequence"/>
</dbReference>
<dbReference type="InterPro" id="IPR008979">
    <property type="entry name" value="Galactose-bd-like_sf"/>
</dbReference>
<dbReference type="AlphaFoldDB" id="A0A512RNI8"/>
<dbReference type="SUPFAM" id="SSF49785">
    <property type="entry name" value="Galactose-binding domain-like"/>
    <property type="match status" value="1"/>
</dbReference>
<dbReference type="Gene3D" id="2.60.120.260">
    <property type="entry name" value="Galactose-binding domain-like"/>
    <property type="match status" value="1"/>
</dbReference>
<evidence type="ECO:0008006" key="6">
    <source>
        <dbReference type="Google" id="ProtNLM"/>
    </source>
</evidence>
<protein>
    <recommendedName>
        <fullName evidence="6">F5/8 type C domain-containing protein</fullName>
    </recommendedName>
</protein>
<feature type="domain" description="DUF5000" evidence="2">
    <location>
        <begin position="257"/>
        <end position="405"/>
    </location>
</feature>
<evidence type="ECO:0000313" key="4">
    <source>
        <dbReference type="EMBL" id="GEP97239.1"/>
    </source>
</evidence>